<keyword evidence="4" id="KW-1185">Reference proteome</keyword>
<evidence type="ECO:0000313" key="4">
    <source>
        <dbReference type="Proteomes" id="UP001144341"/>
    </source>
</evidence>
<keyword evidence="2" id="KW-0732">Signal</keyword>
<feature type="signal peptide" evidence="2">
    <location>
        <begin position="1"/>
        <end position="20"/>
    </location>
</feature>
<gene>
    <name evidence="3" type="ORF">O0931_13060</name>
</gene>
<dbReference type="RefSeq" id="WP_269416018.1">
    <property type="nucleotide sequence ID" value="NZ_JAPWGL010000003.1"/>
</dbReference>
<evidence type="ECO:0000313" key="3">
    <source>
        <dbReference type="EMBL" id="MCZ4224237.1"/>
    </source>
</evidence>
<evidence type="ECO:0000256" key="1">
    <source>
        <dbReference type="SAM" id="Phobius"/>
    </source>
</evidence>
<feature type="chain" id="PRO_5046350488" evidence="2">
    <location>
        <begin position="21"/>
        <end position="101"/>
    </location>
</feature>
<keyword evidence="1" id="KW-1133">Transmembrane helix</keyword>
<keyword evidence="1" id="KW-0472">Membrane</keyword>
<dbReference type="EMBL" id="JAPWGL010000003">
    <property type="protein sequence ID" value="MCZ4224237.1"/>
    <property type="molecule type" value="Genomic_DNA"/>
</dbReference>
<keyword evidence="1" id="KW-0812">Transmembrane</keyword>
<organism evidence="3 4">
    <name type="scientific">Pedobacter rhodius</name>
    <dbReference type="NCBI Taxonomy" id="3004098"/>
    <lineage>
        <taxon>Bacteria</taxon>
        <taxon>Pseudomonadati</taxon>
        <taxon>Bacteroidota</taxon>
        <taxon>Sphingobacteriia</taxon>
        <taxon>Sphingobacteriales</taxon>
        <taxon>Sphingobacteriaceae</taxon>
        <taxon>Pedobacter</taxon>
    </lineage>
</organism>
<accession>A0ABT4L1A8</accession>
<evidence type="ECO:0000256" key="2">
    <source>
        <dbReference type="SAM" id="SignalP"/>
    </source>
</evidence>
<protein>
    <submittedName>
        <fullName evidence="3">Uncharacterized protein</fullName>
    </submittedName>
</protein>
<sequence>MFKKVCILSLLILMGLNVAAQLAAPSPVTKNKNSVPFRHWFSVLHAVMLTAYAPFNAGKYLSRSGLDFEYEGYIQMQSNILRGTVSAAAFLSTQIDSINIQ</sequence>
<dbReference type="Proteomes" id="UP001144341">
    <property type="component" value="Unassembled WGS sequence"/>
</dbReference>
<proteinExistence type="predicted"/>
<feature type="transmembrane region" description="Helical" evidence="1">
    <location>
        <begin position="39"/>
        <end position="55"/>
    </location>
</feature>
<comment type="caution">
    <text evidence="3">The sequence shown here is derived from an EMBL/GenBank/DDBJ whole genome shotgun (WGS) entry which is preliminary data.</text>
</comment>
<reference evidence="3" key="1">
    <citation type="submission" date="2022-12" db="EMBL/GenBank/DDBJ databases">
        <title>Genome sequence of SJ11.</title>
        <authorList>
            <person name="Woo H."/>
        </authorList>
    </citation>
    <scope>NUCLEOTIDE SEQUENCE</scope>
    <source>
        <strain evidence="3">SJ11</strain>
    </source>
</reference>
<name>A0ABT4L1A8_9SPHI</name>